<dbReference type="STRING" id="67801.A0A1B0AQ22"/>
<dbReference type="EMBL" id="JXJN01001650">
    <property type="status" value="NOT_ANNOTATED_CDS"/>
    <property type="molecule type" value="Genomic_DNA"/>
</dbReference>
<dbReference type="VEuPathDB" id="VectorBase:GPPI004477"/>
<sequence length="82" mass="9568">MFTSKINSKYRPASNLDKYEKEEYMKNPLLRFHLDNLYKRRHLALLKLRAAEIKTKLSENNLEAKPEPGLSTASCNTKKSLQ</sequence>
<feature type="compositionally biased region" description="Polar residues" evidence="1">
    <location>
        <begin position="71"/>
        <end position="82"/>
    </location>
</feature>
<accession>A0A1B0AQ22</accession>
<keyword evidence="3" id="KW-1185">Reference proteome</keyword>
<proteinExistence type="predicted"/>
<feature type="region of interest" description="Disordered" evidence="1">
    <location>
        <begin position="57"/>
        <end position="82"/>
    </location>
</feature>
<feature type="compositionally biased region" description="Basic and acidic residues" evidence="1">
    <location>
        <begin position="57"/>
        <end position="66"/>
    </location>
</feature>
<dbReference type="AlphaFoldDB" id="A0A1B0AQ22"/>
<organism evidence="2 3">
    <name type="scientific">Glossina palpalis gambiensis</name>
    <dbReference type="NCBI Taxonomy" id="67801"/>
    <lineage>
        <taxon>Eukaryota</taxon>
        <taxon>Metazoa</taxon>
        <taxon>Ecdysozoa</taxon>
        <taxon>Arthropoda</taxon>
        <taxon>Hexapoda</taxon>
        <taxon>Insecta</taxon>
        <taxon>Pterygota</taxon>
        <taxon>Neoptera</taxon>
        <taxon>Endopterygota</taxon>
        <taxon>Diptera</taxon>
        <taxon>Brachycera</taxon>
        <taxon>Muscomorpha</taxon>
        <taxon>Hippoboscoidea</taxon>
        <taxon>Glossinidae</taxon>
        <taxon>Glossina</taxon>
    </lineage>
</organism>
<reference evidence="2" key="2">
    <citation type="submission" date="2020-05" db="UniProtKB">
        <authorList>
            <consortium name="EnsemblMetazoa"/>
        </authorList>
    </citation>
    <scope>IDENTIFICATION</scope>
    <source>
        <strain evidence="2">IAEA</strain>
    </source>
</reference>
<evidence type="ECO:0000313" key="2">
    <source>
        <dbReference type="EnsemblMetazoa" id="GPPI004477-PA"/>
    </source>
</evidence>
<evidence type="ECO:0000256" key="1">
    <source>
        <dbReference type="SAM" id="MobiDB-lite"/>
    </source>
</evidence>
<evidence type="ECO:0000313" key="3">
    <source>
        <dbReference type="Proteomes" id="UP000092460"/>
    </source>
</evidence>
<reference evidence="3" key="1">
    <citation type="submission" date="2015-01" db="EMBL/GenBank/DDBJ databases">
        <authorList>
            <person name="Aksoy S."/>
            <person name="Warren W."/>
            <person name="Wilson R.K."/>
        </authorList>
    </citation>
    <scope>NUCLEOTIDE SEQUENCE [LARGE SCALE GENOMIC DNA]</scope>
    <source>
        <strain evidence="3">IAEA</strain>
    </source>
</reference>
<dbReference type="Proteomes" id="UP000092460">
    <property type="component" value="Unassembled WGS sequence"/>
</dbReference>
<protein>
    <submittedName>
        <fullName evidence="2">Uncharacterized protein</fullName>
    </submittedName>
</protein>
<name>A0A1B0AQ22_9MUSC</name>
<dbReference type="EnsemblMetazoa" id="GPPI004477-RA">
    <property type="protein sequence ID" value="GPPI004477-PA"/>
    <property type="gene ID" value="GPPI004477"/>
</dbReference>